<sequence>MASKSFLLLIFLMFVATKVSSYDDGDLKIEVNYAKPLVAAVPPVRPPPPTPPPVKAPPPPHVKAQPPVAPAPSPAGHIVKSNKDCIPLCGYRCGLNSRKQVCLRACVTCCERCKCVPPGTYGNRDKCGKCYTDMLTHGNRPKCP</sequence>
<proteinExistence type="inferred from homology"/>
<evidence type="ECO:0000313" key="4">
    <source>
        <dbReference type="EMBL" id="KAE9612755.1"/>
    </source>
</evidence>
<feature type="chain" id="PRO_5043702961" evidence="3">
    <location>
        <begin position="22"/>
        <end position="144"/>
    </location>
</feature>
<evidence type="ECO:0000256" key="2">
    <source>
        <dbReference type="SAM" id="MobiDB-lite"/>
    </source>
</evidence>
<feature type="signal peptide" evidence="3">
    <location>
        <begin position="1"/>
        <end position="21"/>
    </location>
</feature>
<organism evidence="4 5">
    <name type="scientific">Lupinus albus</name>
    <name type="common">White lupine</name>
    <name type="synonym">Lupinus termis</name>
    <dbReference type="NCBI Taxonomy" id="3870"/>
    <lineage>
        <taxon>Eukaryota</taxon>
        <taxon>Viridiplantae</taxon>
        <taxon>Streptophyta</taxon>
        <taxon>Embryophyta</taxon>
        <taxon>Tracheophyta</taxon>
        <taxon>Spermatophyta</taxon>
        <taxon>Magnoliopsida</taxon>
        <taxon>eudicotyledons</taxon>
        <taxon>Gunneridae</taxon>
        <taxon>Pentapetalae</taxon>
        <taxon>rosids</taxon>
        <taxon>fabids</taxon>
        <taxon>Fabales</taxon>
        <taxon>Fabaceae</taxon>
        <taxon>Papilionoideae</taxon>
        <taxon>50 kb inversion clade</taxon>
        <taxon>genistoids sensu lato</taxon>
        <taxon>core genistoids</taxon>
        <taxon>Genisteae</taxon>
        <taxon>Lupinus</taxon>
    </lineage>
</organism>
<gene>
    <name evidence="4" type="ORF">Lalb_Chr06g0176431</name>
</gene>
<dbReference type="PANTHER" id="PTHR23201">
    <property type="entry name" value="EXTENSIN, PROLINE-RICH PROTEIN"/>
    <property type="match status" value="1"/>
</dbReference>
<accession>A0A6A4QEN5</accession>
<comment type="caution">
    <text evidence="4">The sequence shown here is derived from an EMBL/GenBank/DDBJ whole genome shotgun (WGS) entry which is preliminary data.</text>
</comment>
<keyword evidence="3" id="KW-0732">Signal</keyword>
<feature type="compositionally biased region" description="Pro residues" evidence="2">
    <location>
        <begin position="43"/>
        <end position="73"/>
    </location>
</feature>
<evidence type="ECO:0000256" key="3">
    <source>
        <dbReference type="SAM" id="SignalP"/>
    </source>
</evidence>
<dbReference type="Pfam" id="PF02704">
    <property type="entry name" value="GASA"/>
    <property type="match status" value="1"/>
</dbReference>
<feature type="region of interest" description="Disordered" evidence="2">
    <location>
        <begin position="42"/>
        <end position="74"/>
    </location>
</feature>
<dbReference type="InterPro" id="IPR003854">
    <property type="entry name" value="GASA"/>
</dbReference>
<dbReference type="PANTHER" id="PTHR23201:SF53">
    <property type="entry name" value="GIBBERELLIN-REGULATED PROTEIN 14"/>
    <property type="match status" value="1"/>
</dbReference>
<dbReference type="OrthoDB" id="1850441at2759"/>
<evidence type="ECO:0000313" key="5">
    <source>
        <dbReference type="Proteomes" id="UP000447434"/>
    </source>
</evidence>
<evidence type="ECO:0000256" key="1">
    <source>
        <dbReference type="ARBA" id="ARBA00010582"/>
    </source>
</evidence>
<keyword evidence="5" id="KW-1185">Reference proteome</keyword>
<name>A0A6A4QEN5_LUPAL</name>
<dbReference type="Proteomes" id="UP000447434">
    <property type="component" value="Chromosome 6"/>
</dbReference>
<reference evidence="5" key="1">
    <citation type="journal article" date="2020" name="Nat. Commun.">
        <title>Genome sequence of the cluster root forming white lupin.</title>
        <authorList>
            <person name="Hufnagel B."/>
            <person name="Marques A."/>
            <person name="Soriano A."/>
            <person name="Marques L."/>
            <person name="Divol F."/>
            <person name="Doumas P."/>
            <person name="Sallet E."/>
            <person name="Mancinotti D."/>
            <person name="Carrere S."/>
            <person name="Marande W."/>
            <person name="Arribat S."/>
            <person name="Keller J."/>
            <person name="Huneau C."/>
            <person name="Blein T."/>
            <person name="Aime D."/>
            <person name="Laguerre M."/>
            <person name="Taylor J."/>
            <person name="Schubert V."/>
            <person name="Nelson M."/>
            <person name="Geu-Flores F."/>
            <person name="Crespi M."/>
            <person name="Gallardo-Guerrero K."/>
            <person name="Delaux P.-M."/>
            <person name="Salse J."/>
            <person name="Berges H."/>
            <person name="Guyot R."/>
            <person name="Gouzy J."/>
            <person name="Peret B."/>
        </authorList>
    </citation>
    <scope>NUCLEOTIDE SEQUENCE [LARGE SCALE GENOMIC DNA]</scope>
    <source>
        <strain evidence="5">cv. Amiga</strain>
    </source>
</reference>
<protein>
    <submittedName>
        <fullName evidence="4">Putative gibberellin regulated protein</fullName>
    </submittedName>
</protein>
<comment type="similarity">
    <text evidence="1">Belongs to the GASA family.</text>
</comment>
<dbReference type="EMBL" id="WOCE01000006">
    <property type="protein sequence ID" value="KAE9612755.1"/>
    <property type="molecule type" value="Genomic_DNA"/>
</dbReference>
<dbReference type="AlphaFoldDB" id="A0A6A4QEN5"/>